<dbReference type="RefSeq" id="XP_025546176.1">
    <property type="nucleotide sequence ID" value="XM_025690969.1"/>
</dbReference>
<gene>
    <name evidence="1" type="ORF">BO97DRAFT_268886</name>
</gene>
<proteinExistence type="predicted"/>
<dbReference type="VEuPathDB" id="FungiDB:BO97DRAFT_268886"/>
<evidence type="ECO:0000313" key="2">
    <source>
        <dbReference type="Proteomes" id="UP000248961"/>
    </source>
</evidence>
<evidence type="ECO:0000313" key="1">
    <source>
        <dbReference type="EMBL" id="RAL07022.1"/>
    </source>
</evidence>
<accession>A0A395HGJ1</accession>
<dbReference type="EMBL" id="KZ824342">
    <property type="protein sequence ID" value="RAL07022.1"/>
    <property type="molecule type" value="Genomic_DNA"/>
</dbReference>
<reference evidence="1 2" key="1">
    <citation type="submission" date="2018-02" db="EMBL/GenBank/DDBJ databases">
        <title>The genomes of Aspergillus section Nigri reveals drivers in fungal speciation.</title>
        <authorList>
            <consortium name="DOE Joint Genome Institute"/>
            <person name="Vesth T.C."/>
            <person name="Nybo J."/>
            <person name="Theobald S."/>
            <person name="Brandl J."/>
            <person name="Frisvad J.C."/>
            <person name="Nielsen K.F."/>
            <person name="Lyhne E.K."/>
            <person name="Kogle M.E."/>
            <person name="Kuo A."/>
            <person name="Riley R."/>
            <person name="Clum A."/>
            <person name="Nolan M."/>
            <person name="Lipzen A."/>
            <person name="Salamov A."/>
            <person name="Henrissat B."/>
            <person name="Wiebenga A."/>
            <person name="De vries R.P."/>
            <person name="Grigoriev I.V."/>
            <person name="Mortensen U.H."/>
            <person name="Andersen M.R."/>
            <person name="Baker S.E."/>
        </authorList>
    </citation>
    <scope>NUCLEOTIDE SEQUENCE [LARGE SCALE GENOMIC DNA]</scope>
    <source>
        <strain evidence="1 2">CBS 101889</strain>
    </source>
</reference>
<dbReference type="AlphaFoldDB" id="A0A395HGJ1"/>
<dbReference type="Proteomes" id="UP000248961">
    <property type="component" value="Unassembled WGS sequence"/>
</dbReference>
<sequence>MIISNAYHTASPRLASVLASVVICLSIISVAFPRLICCFPIPFCVRSSVRFPLPVPIPFVKSSTHPFDSCILFCLSALRNGSTRLVASLTPANPRLTGSSFHILPNMPPVSLVALFPGQAGQFDTSIMPAPACNHHRGSFVVDLWR</sequence>
<name>A0A395HGJ1_ASPHC</name>
<organism evidence="1 2">
    <name type="scientific">Aspergillus homomorphus (strain CBS 101889)</name>
    <dbReference type="NCBI Taxonomy" id="1450537"/>
    <lineage>
        <taxon>Eukaryota</taxon>
        <taxon>Fungi</taxon>
        <taxon>Dikarya</taxon>
        <taxon>Ascomycota</taxon>
        <taxon>Pezizomycotina</taxon>
        <taxon>Eurotiomycetes</taxon>
        <taxon>Eurotiomycetidae</taxon>
        <taxon>Eurotiales</taxon>
        <taxon>Aspergillaceae</taxon>
        <taxon>Aspergillus</taxon>
        <taxon>Aspergillus subgen. Circumdati</taxon>
    </lineage>
</organism>
<keyword evidence="2" id="KW-1185">Reference proteome</keyword>
<dbReference type="GeneID" id="37195258"/>
<protein>
    <submittedName>
        <fullName evidence="1">Uncharacterized protein</fullName>
    </submittedName>
</protein>